<dbReference type="InterPro" id="IPR041682">
    <property type="entry name" value="AAA_14"/>
</dbReference>
<evidence type="ECO:0000259" key="1">
    <source>
        <dbReference type="Pfam" id="PF13173"/>
    </source>
</evidence>
<proteinExistence type="predicted"/>
<evidence type="ECO:0000313" key="4">
    <source>
        <dbReference type="Proteomes" id="UP000575397"/>
    </source>
</evidence>
<reference evidence="3 4" key="1">
    <citation type="submission" date="2020-04" db="EMBL/GenBank/DDBJ databases">
        <title>Antimicrobial susceptibility and clonality of vaginal-derived multi-drug resistant Mobiluncus isolates in China.</title>
        <authorList>
            <person name="Zhang X."/>
        </authorList>
    </citation>
    <scope>NUCLEOTIDE SEQUENCE [LARGE SCALE GENOMIC DNA]</scope>
    <source>
        <strain evidence="3 4">12</strain>
    </source>
</reference>
<dbReference type="PANTHER" id="PTHR33295">
    <property type="entry name" value="ATPASE"/>
    <property type="match status" value="1"/>
</dbReference>
<dbReference type="InterPro" id="IPR025420">
    <property type="entry name" value="DUF4143"/>
</dbReference>
<keyword evidence="3" id="KW-0067">ATP-binding</keyword>
<comment type="caution">
    <text evidence="3">The sequence shown here is derived from an EMBL/GenBank/DDBJ whole genome shotgun (WGS) entry which is preliminary data.</text>
</comment>
<dbReference type="GO" id="GO:0005524">
    <property type="term" value="F:ATP binding"/>
    <property type="evidence" value="ECO:0007669"/>
    <property type="project" value="UniProtKB-KW"/>
</dbReference>
<feature type="domain" description="DUF4143" evidence="2">
    <location>
        <begin position="237"/>
        <end position="402"/>
    </location>
</feature>
<dbReference type="AlphaFoldDB" id="A0A7Y0UT76"/>
<dbReference type="Pfam" id="PF13173">
    <property type="entry name" value="AAA_14"/>
    <property type="match status" value="1"/>
</dbReference>
<organism evidence="3 4">
    <name type="scientific">Mobiluncus mulieris</name>
    <dbReference type="NCBI Taxonomy" id="2052"/>
    <lineage>
        <taxon>Bacteria</taxon>
        <taxon>Bacillati</taxon>
        <taxon>Actinomycetota</taxon>
        <taxon>Actinomycetes</taxon>
        <taxon>Actinomycetales</taxon>
        <taxon>Actinomycetaceae</taxon>
        <taxon>Mobiluncus</taxon>
    </lineage>
</organism>
<protein>
    <submittedName>
        <fullName evidence="3">ATP-binding protein</fullName>
    </submittedName>
</protein>
<keyword evidence="3" id="KW-0547">Nucleotide-binding</keyword>
<evidence type="ECO:0000259" key="2">
    <source>
        <dbReference type="Pfam" id="PF13635"/>
    </source>
</evidence>
<evidence type="ECO:0000313" key="3">
    <source>
        <dbReference type="EMBL" id="NMX03288.1"/>
    </source>
</evidence>
<dbReference type="EMBL" id="JABCUS010000008">
    <property type="protein sequence ID" value="NMX03288.1"/>
    <property type="molecule type" value="Genomic_DNA"/>
</dbReference>
<feature type="domain" description="AAA" evidence="1">
    <location>
        <begin position="28"/>
        <end position="161"/>
    </location>
</feature>
<gene>
    <name evidence="3" type="ORF">HHJ77_04950</name>
</gene>
<dbReference type="PANTHER" id="PTHR33295:SF7">
    <property type="entry name" value="ATPASE"/>
    <property type="match status" value="1"/>
</dbReference>
<dbReference type="Proteomes" id="UP000575397">
    <property type="component" value="Unassembled WGS sequence"/>
</dbReference>
<name>A0A7Y0UT76_9ACTO</name>
<sequence>MRKWGNRVFRRKIYSVMQDWKRQSQGKTALLIEGARRVGKSTVVEEFAKREYRSYILVDFGTAPRAVHELFDDTSDLNYIFLQLQLRYSTQLFDRESLIVFDEVQLCPRARQAIKYLVKDGRYDYIETGSLISIHKNTRDILIPSEEERVQMRPLDYEEFLWAQGNEATIPLLQHAFDTRTPLGDATNRKLMRDFRLYMLVGGMPQAIEAYLETNNLQVVDGVKRRILDLYQEDFYKISPSGTLSLLFEAIPAQLAQHASRFQVSKVLANQRAADIHEELSLLRESKTVLVAYHANDPNIGLPASIDLEKYKLYLADTGLFVTLAFKDADVTENLVYEKLLADKLPVNLGAVYENIVAQELVASGHRLFYHTWPKPGANRNFEIDFLIPQSKKISPLEVKSSGYKTHASLDALARKYPARIGTSYLIYTKDLRRDAAVTCLPTYLTHFL</sequence>
<dbReference type="SUPFAM" id="SSF52540">
    <property type="entry name" value="P-loop containing nucleoside triphosphate hydrolases"/>
    <property type="match status" value="1"/>
</dbReference>
<dbReference type="InterPro" id="IPR027417">
    <property type="entry name" value="P-loop_NTPase"/>
</dbReference>
<accession>A0A7Y0UT76</accession>
<dbReference type="Pfam" id="PF13635">
    <property type="entry name" value="DUF4143"/>
    <property type="match status" value="1"/>
</dbReference>